<dbReference type="GO" id="GO:0003964">
    <property type="term" value="F:RNA-directed DNA polymerase activity"/>
    <property type="evidence" value="ECO:0007669"/>
    <property type="project" value="UniProtKB-KW"/>
</dbReference>
<dbReference type="STRING" id="157652.A0A371IAN5"/>
<accession>A0A371IAN5</accession>
<evidence type="ECO:0000313" key="9">
    <source>
        <dbReference type="Proteomes" id="UP000257109"/>
    </source>
</evidence>
<feature type="non-terminal residue" evidence="8">
    <location>
        <position position="1"/>
    </location>
</feature>
<keyword evidence="2" id="KW-0548">Nucleotidyltransferase</keyword>
<dbReference type="OrthoDB" id="1933708at2759"/>
<dbReference type="Proteomes" id="UP000257109">
    <property type="component" value="Unassembled WGS sequence"/>
</dbReference>
<keyword evidence="3" id="KW-0540">Nuclease</keyword>
<dbReference type="EMBL" id="QJKJ01000528">
    <property type="protein sequence ID" value="RDY12107.1"/>
    <property type="molecule type" value="Genomic_DNA"/>
</dbReference>
<evidence type="ECO:0000256" key="3">
    <source>
        <dbReference type="ARBA" id="ARBA00022722"/>
    </source>
</evidence>
<evidence type="ECO:0000256" key="2">
    <source>
        <dbReference type="ARBA" id="ARBA00022695"/>
    </source>
</evidence>
<reference evidence="8" key="1">
    <citation type="submission" date="2018-05" db="EMBL/GenBank/DDBJ databases">
        <title>Draft genome of Mucuna pruriens seed.</title>
        <authorList>
            <person name="Nnadi N.E."/>
            <person name="Vos R."/>
            <person name="Hasami M.H."/>
            <person name="Devisetty U.K."/>
            <person name="Aguiy J.C."/>
        </authorList>
    </citation>
    <scope>NUCLEOTIDE SEQUENCE [LARGE SCALE GENOMIC DNA]</scope>
    <source>
        <strain evidence="8">JCA_2017</strain>
    </source>
</reference>
<evidence type="ECO:0000256" key="6">
    <source>
        <dbReference type="ARBA" id="ARBA00022918"/>
    </source>
</evidence>
<protein>
    <submittedName>
        <fullName evidence="8">Retrovirus-related Pol polyprotein from transposon 17.6</fullName>
    </submittedName>
</protein>
<name>A0A371IAN5_MUCPR</name>
<comment type="caution">
    <text evidence="8">The sequence shown here is derived from an EMBL/GenBank/DDBJ whole genome shotgun (WGS) entry which is preliminary data.</text>
</comment>
<dbReference type="PANTHER" id="PTHR35046:SF9">
    <property type="entry name" value="RNA-DIRECTED DNA POLYMERASE"/>
    <property type="match status" value="1"/>
</dbReference>
<dbReference type="GO" id="GO:0016787">
    <property type="term" value="F:hydrolase activity"/>
    <property type="evidence" value="ECO:0007669"/>
    <property type="project" value="UniProtKB-KW"/>
</dbReference>
<dbReference type="AlphaFoldDB" id="A0A371IAN5"/>
<dbReference type="PANTHER" id="PTHR35046">
    <property type="entry name" value="ZINC KNUCKLE (CCHC-TYPE) FAMILY PROTEIN"/>
    <property type="match status" value="1"/>
</dbReference>
<evidence type="ECO:0000259" key="7">
    <source>
        <dbReference type="Pfam" id="PF17917"/>
    </source>
</evidence>
<keyword evidence="6" id="KW-0695">RNA-directed DNA polymerase</keyword>
<feature type="domain" description="Reverse transcriptase RNase H-like" evidence="7">
    <location>
        <begin position="180"/>
        <end position="278"/>
    </location>
</feature>
<dbReference type="InterPro" id="IPR041373">
    <property type="entry name" value="RT_RNaseH"/>
</dbReference>
<keyword evidence="1" id="KW-0808">Transferase</keyword>
<dbReference type="Pfam" id="PF17917">
    <property type="entry name" value="RT_RNaseH"/>
    <property type="match status" value="1"/>
</dbReference>
<dbReference type="InterPro" id="IPR043502">
    <property type="entry name" value="DNA/RNA_pol_sf"/>
</dbReference>
<dbReference type="CDD" id="cd09274">
    <property type="entry name" value="RNase_HI_RT_Ty3"/>
    <property type="match status" value="1"/>
</dbReference>
<organism evidence="8 9">
    <name type="scientific">Mucuna pruriens</name>
    <name type="common">Velvet bean</name>
    <name type="synonym">Dolichos pruriens</name>
    <dbReference type="NCBI Taxonomy" id="157652"/>
    <lineage>
        <taxon>Eukaryota</taxon>
        <taxon>Viridiplantae</taxon>
        <taxon>Streptophyta</taxon>
        <taxon>Embryophyta</taxon>
        <taxon>Tracheophyta</taxon>
        <taxon>Spermatophyta</taxon>
        <taxon>Magnoliopsida</taxon>
        <taxon>eudicotyledons</taxon>
        <taxon>Gunneridae</taxon>
        <taxon>Pentapetalae</taxon>
        <taxon>rosids</taxon>
        <taxon>fabids</taxon>
        <taxon>Fabales</taxon>
        <taxon>Fabaceae</taxon>
        <taxon>Papilionoideae</taxon>
        <taxon>50 kb inversion clade</taxon>
        <taxon>NPAAA clade</taxon>
        <taxon>indigoferoid/millettioid clade</taxon>
        <taxon>Phaseoleae</taxon>
        <taxon>Mucuna</taxon>
    </lineage>
</organism>
<evidence type="ECO:0000256" key="1">
    <source>
        <dbReference type="ARBA" id="ARBA00022679"/>
    </source>
</evidence>
<keyword evidence="9" id="KW-1185">Reference proteome</keyword>
<dbReference type="SUPFAM" id="SSF56672">
    <property type="entry name" value="DNA/RNA polymerases"/>
    <property type="match status" value="1"/>
</dbReference>
<evidence type="ECO:0000256" key="4">
    <source>
        <dbReference type="ARBA" id="ARBA00022759"/>
    </source>
</evidence>
<evidence type="ECO:0000313" key="8">
    <source>
        <dbReference type="EMBL" id="RDY12107.1"/>
    </source>
</evidence>
<dbReference type="GO" id="GO:0004519">
    <property type="term" value="F:endonuclease activity"/>
    <property type="evidence" value="ECO:0007669"/>
    <property type="project" value="UniProtKB-KW"/>
</dbReference>
<keyword evidence="4" id="KW-0255">Endonuclease</keyword>
<gene>
    <name evidence="8" type="primary">pol</name>
    <name evidence="8" type="ORF">CR513_03132</name>
</gene>
<sequence length="487" mass="55456">MKYGDLGNANGKGIGTSKNVWRLRAFSWKSKMHRAWIGYVKGAKLDWKCKRHEAYTRNIVIEAGAWREVGTKLSLKSSPSLTDIGDLCSPIQVYLRNIKCELHYPTKSKSPSSVGVVLSIYASHGVKVDEEKVKVIQDWPTHKIGVEIRSFHGLAKSQERAFQALKDKLTQAAILALPKFSKSFELECNASNIGIRVMLLQEGNLIGYFSEKLKGAHLNYSTYDQELYALVRALHTWQHYLLPKEFVIYNDHKALRHLRRQDKLNKRHAKWIEFLEQFPYVIKHMEGKINMVADVLSRTHALTAMLETKMFGLDCIKELYKKYLNFREPFAIRTGAATLKTHSGHIGQHTRLRWEGPPTRLFSAKLVTCRLNWNTKLIGQPRSATWPTTKLGKKGSSNYKSWRNSVWKLMRTLASTSSESNNSMTVSEKGVPSWPKSALVQLPDELTRSTFQVNGQQLKIFHEGPTTIVGEVERISLKELATTADTT</sequence>
<keyword evidence="5" id="KW-0378">Hydrolase</keyword>
<proteinExistence type="predicted"/>
<evidence type="ECO:0000256" key="5">
    <source>
        <dbReference type="ARBA" id="ARBA00022801"/>
    </source>
</evidence>